<feature type="compositionally biased region" description="Acidic residues" evidence="2">
    <location>
        <begin position="173"/>
        <end position="182"/>
    </location>
</feature>
<keyword evidence="1" id="KW-0479">Metal-binding</keyword>
<accession>A0AAV8YIK5</accession>
<dbReference type="InterPro" id="IPR036236">
    <property type="entry name" value="Znf_C2H2_sf"/>
</dbReference>
<dbReference type="InterPro" id="IPR012934">
    <property type="entry name" value="Znf_AD"/>
</dbReference>
<dbReference type="PROSITE" id="PS00028">
    <property type="entry name" value="ZINC_FINGER_C2H2_1"/>
    <property type="match status" value="1"/>
</dbReference>
<dbReference type="SUPFAM" id="SSF57667">
    <property type="entry name" value="beta-beta-alpha zinc fingers"/>
    <property type="match status" value="1"/>
</dbReference>
<sequence>MSSLDEFCCICVKKCSNLENLNDADGENVKYHYKLSTCVPELKWLDDYNICTNCVERLNSAYDFIQDCIKSEELRKQQIKRLDDEKLTCFLKDSYISENIFICNMCKKEFKLKRSLKLHITRIHNRKEPKLEIIKESKVKPETDDYIGKDKVISNINEVKDETEHLDSNETNDNYDENYSSDDDVKPNATLGRGTINGKHP</sequence>
<comment type="caution">
    <text evidence="4">The sequence shown here is derived from an EMBL/GenBank/DDBJ whole genome shotgun (WGS) entry which is preliminary data.</text>
</comment>
<evidence type="ECO:0000313" key="4">
    <source>
        <dbReference type="EMBL" id="KAJ8951128.1"/>
    </source>
</evidence>
<feature type="domain" description="C2H2-type" evidence="3">
    <location>
        <begin position="101"/>
        <end position="129"/>
    </location>
</feature>
<dbReference type="PROSITE" id="PS50157">
    <property type="entry name" value="ZINC_FINGER_C2H2_2"/>
    <property type="match status" value="1"/>
</dbReference>
<evidence type="ECO:0000313" key="5">
    <source>
        <dbReference type="Proteomes" id="UP001162162"/>
    </source>
</evidence>
<organism evidence="4 5">
    <name type="scientific">Aromia moschata</name>
    <dbReference type="NCBI Taxonomy" id="1265417"/>
    <lineage>
        <taxon>Eukaryota</taxon>
        <taxon>Metazoa</taxon>
        <taxon>Ecdysozoa</taxon>
        <taxon>Arthropoda</taxon>
        <taxon>Hexapoda</taxon>
        <taxon>Insecta</taxon>
        <taxon>Pterygota</taxon>
        <taxon>Neoptera</taxon>
        <taxon>Endopterygota</taxon>
        <taxon>Coleoptera</taxon>
        <taxon>Polyphaga</taxon>
        <taxon>Cucujiformia</taxon>
        <taxon>Chrysomeloidea</taxon>
        <taxon>Cerambycidae</taxon>
        <taxon>Cerambycinae</taxon>
        <taxon>Callichromatini</taxon>
        <taxon>Aromia</taxon>
    </lineage>
</organism>
<dbReference type="SMART" id="SM00868">
    <property type="entry name" value="zf-AD"/>
    <property type="match status" value="1"/>
</dbReference>
<name>A0AAV8YIK5_9CUCU</name>
<gene>
    <name evidence="4" type="ORF">NQ318_021572</name>
</gene>
<dbReference type="Proteomes" id="UP001162162">
    <property type="component" value="Unassembled WGS sequence"/>
</dbReference>
<dbReference type="GO" id="GO:0008270">
    <property type="term" value="F:zinc ion binding"/>
    <property type="evidence" value="ECO:0007669"/>
    <property type="project" value="UniProtKB-KW"/>
</dbReference>
<dbReference type="GO" id="GO:0005634">
    <property type="term" value="C:nucleus"/>
    <property type="evidence" value="ECO:0007669"/>
    <property type="project" value="InterPro"/>
</dbReference>
<dbReference type="Gene3D" id="3.30.160.60">
    <property type="entry name" value="Classic Zinc Finger"/>
    <property type="match status" value="1"/>
</dbReference>
<feature type="region of interest" description="Disordered" evidence="2">
    <location>
        <begin position="158"/>
        <end position="201"/>
    </location>
</feature>
<feature type="compositionally biased region" description="Basic and acidic residues" evidence="2">
    <location>
        <begin position="158"/>
        <end position="168"/>
    </location>
</feature>
<reference evidence="4" key="1">
    <citation type="journal article" date="2023" name="Insect Mol. Biol.">
        <title>Genome sequencing provides insights into the evolution of gene families encoding plant cell wall-degrading enzymes in longhorned beetles.</title>
        <authorList>
            <person name="Shin N.R."/>
            <person name="Okamura Y."/>
            <person name="Kirsch R."/>
            <person name="Pauchet Y."/>
        </authorList>
    </citation>
    <scope>NUCLEOTIDE SEQUENCE</scope>
    <source>
        <strain evidence="4">AMC_N1</strain>
    </source>
</reference>
<protein>
    <recommendedName>
        <fullName evidence="3">C2H2-type domain-containing protein</fullName>
    </recommendedName>
</protein>
<keyword evidence="1" id="KW-0862">Zinc</keyword>
<dbReference type="AlphaFoldDB" id="A0AAV8YIK5"/>
<dbReference type="InterPro" id="IPR013087">
    <property type="entry name" value="Znf_C2H2_type"/>
</dbReference>
<proteinExistence type="predicted"/>
<dbReference type="EMBL" id="JAPWTK010000089">
    <property type="protein sequence ID" value="KAJ8951128.1"/>
    <property type="molecule type" value="Genomic_DNA"/>
</dbReference>
<keyword evidence="1" id="KW-0863">Zinc-finger</keyword>
<keyword evidence="5" id="KW-1185">Reference proteome</keyword>
<evidence type="ECO:0000259" key="3">
    <source>
        <dbReference type="PROSITE" id="PS50157"/>
    </source>
</evidence>
<evidence type="ECO:0000256" key="1">
    <source>
        <dbReference type="PROSITE-ProRule" id="PRU00042"/>
    </source>
</evidence>
<evidence type="ECO:0000256" key="2">
    <source>
        <dbReference type="SAM" id="MobiDB-lite"/>
    </source>
</evidence>